<feature type="transmembrane region" description="Helical" evidence="8">
    <location>
        <begin position="128"/>
        <end position="149"/>
    </location>
</feature>
<keyword evidence="8" id="KW-0812">Transmembrane</keyword>
<dbReference type="Proteomes" id="UP000574390">
    <property type="component" value="Unassembled WGS sequence"/>
</dbReference>
<dbReference type="Pfam" id="PF02777">
    <property type="entry name" value="Sod_Fe_C"/>
    <property type="match status" value="1"/>
</dbReference>
<dbReference type="GO" id="GO:0005737">
    <property type="term" value="C:cytoplasm"/>
    <property type="evidence" value="ECO:0007669"/>
    <property type="project" value="TreeGrafter"/>
</dbReference>
<evidence type="ECO:0000256" key="2">
    <source>
        <dbReference type="ARBA" id="ARBA00008714"/>
    </source>
</evidence>
<dbReference type="InterPro" id="IPR036324">
    <property type="entry name" value="Mn/Fe_SOD_N_sf"/>
</dbReference>
<accession>A0A7J6RRJ6</accession>
<dbReference type="GO" id="GO:0046872">
    <property type="term" value="F:metal ion binding"/>
    <property type="evidence" value="ECO:0007669"/>
    <property type="project" value="UniProtKB-KW"/>
</dbReference>
<dbReference type="PROSITE" id="PS00088">
    <property type="entry name" value="SOD_MN"/>
    <property type="match status" value="1"/>
</dbReference>
<dbReference type="InterPro" id="IPR019833">
    <property type="entry name" value="Mn/Fe_SOD_BS"/>
</dbReference>
<feature type="transmembrane region" description="Helical" evidence="8">
    <location>
        <begin position="16"/>
        <end position="36"/>
    </location>
</feature>
<dbReference type="CDD" id="cd13214">
    <property type="entry name" value="PH-GRAM_WBP2"/>
    <property type="match status" value="1"/>
</dbReference>
<proteinExistence type="inferred from homology"/>
<feature type="domain" description="Manganese/iron superoxide dismutase N-terminal" evidence="9">
    <location>
        <begin position="655"/>
        <end position="732"/>
    </location>
</feature>
<evidence type="ECO:0000313" key="12">
    <source>
        <dbReference type="Proteomes" id="UP000574390"/>
    </source>
</evidence>
<evidence type="ECO:0000256" key="5">
    <source>
        <dbReference type="ARBA" id="ARBA00022723"/>
    </source>
</evidence>
<dbReference type="Gene3D" id="1.10.287.990">
    <property type="entry name" value="Fe,Mn superoxide dismutase (SOD) domain"/>
    <property type="match status" value="1"/>
</dbReference>
<feature type="transmembrane region" description="Helical" evidence="8">
    <location>
        <begin position="48"/>
        <end position="72"/>
    </location>
</feature>
<evidence type="ECO:0000256" key="3">
    <source>
        <dbReference type="ARBA" id="ARBA00012682"/>
    </source>
</evidence>
<keyword evidence="7" id="KW-0408">Iron</keyword>
<gene>
    <name evidence="11" type="primary">SODB2_3</name>
    <name evidence="11" type="ORF">FOZ62_025770</name>
</gene>
<feature type="transmembrane region" description="Helical" evidence="8">
    <location>
        <begin position="325"/>
        <end position="346"/>
    </location>
</feature>
<dbReference type="Pfam" id="PF00081">
    <property type="entry name" value="Sod_Fe_N"/>
    <property type="match status" value="1"/>
</dbReference>
<feature type="transmembrane region" description="Helical" evidence="8">
    <location>
        <begin position="156"/>
        <end position="174"/>
    </location>
</feature>
<keyword evidence="6" id="KW-0560">Oxidoreductase</keyword>
<dbReference type="Pfam" id="PF16913">
    <property type="entry name" value="PUNUT"/>
    <property type="match status" value="1"/>
</dbReference>
<keyword evidence="8" id="KW-0472">Membrane</keyword>
<dbReference type="InterPro" id="IPR036314">
    <property type="entry name" value="SOD_C_sf"/>
</dbReference>
<dbReference type="SUPFAM" id="SSF46609">
    <property type="entry name" value="Fe,Mn superoxide dismutase (SOD), N-terminal domain"/>
    <property type="match status" value="1"/>
</dbReference>
<feature type="transmembrane region" description="Helical" evidence="8">
    <location>
        <begin position="230"/>
        <end position="249"/>
    </location>
</feature>
<comment type="similarity">
    <text evidence="2">Belongs to the iron/manganese superoxide dismutase family.</text>
</comment>
<dbReference type="InterPro" id="IPR019832">
    <property type="entry name" value="Mn/Fe_SOD_C"/>
</dbReference>
<dbReference type="EMBL" id="JABANM010020127">
    <property type="protein sequence ID" value="KAF4723358.1"/>
    <property type="molecule type" value="Genomic_DNA"/>
</dbReference>
<evidence type="ECO:0000259" key="10">
    <source>
        <dbReference type="Pfam" id="PF02777"/>
    </source>
</evidence>
<evidence type="ECO:0000256" key="7">
    <source>
        <dbReference type="ARBA" id="ARBA00023004"/>
    </source>
</evidence>
<reference evidence="11 12" key="1">
    <citation type="submission" date="2020-04" db="EMBL/GenBank/DDBJ databases">
        <title>Perkinsus olseni comparative genomics.</title>
        <authorList>
            <person name="Bogema D.R."/>
        </authorList>
    </citation>
    <scope>NUCLEOTIDE SEQUENCE [LARGE SCALE GENOMIC DNA]</scope>
    <source>
        <strain evidence="11">ATCC PRA-205</strain>
    </source>
</reference>
<dbReference type="PANTHER" id="PTHR43595:SF2">
    <property type="entry name" value="SMALL RIBOSOMAL SUBUNIT PROTEIN MS42"/>
    <property type="match status" value="1"/>
</dbReference>
<dbReference type="GO" id="GO:0004784">
    <property type="term" value="F:superoxide dismutase activity"/>
    <property type="evidence" value="ECO:0007669"/>
    <property type="project" value="UniProtKB-EC"/>
</dbReference>
<dbReference type="SUPFAM" id="SSF50729">
    <property type="entry name" value="PH domain-like"/>
    <property type="match status" value="1"/>
</dbReference>
<dbReference type="InterPro" id="IPR037185">
    <property type="entry name" value="EmrE-like"/>
</dbReference>
<evidence type="ECO:0000256" key="4">
    <source>
        <dbReference type="ARBA" id="ARBA00014767"/>
    </source>
</evidence>
<dbReference type="InterPro" id="IPR019831">
    <property type="entry name" value="Mn/Fe_SOD_N"/>
</dbReference>
<evidence type="ECO:0000313" key="11">
    <source>
        <dbReference type="EMBL" id="KAF4723358.1"/>
    </source>
</evidence>
<comment type="cofactor">
    <cofactor evidence="1">
        <name>Fe cation</name>
        <dbReference type="ChEBI" id="CHEBI:24875"/>
    </cofactor>
</comment>
<evidence type="ECO:0000256" key="8">
    <source>
        <dbReference type="SAM" id="Phobius"/>
    </source>
</evidence>
<dbReference type="AlphaFoldDB" id="A0A7J6RRJ6"/>
<feature type="transmembrane region" description="Helical" evidence="8">
    <location>
        <begin position="588"/>
        <end position="613"/>
    </location>
</feature>
<dbReference type="EC" id="1.15.1.1" evidence="3"/>
<dbReference type="InterPro" id="IPR001189">
    <property type="entry name" value="Mn/Fe_SOD"/>
</dbReference>
<dbReference type="SUPFAM" id="SSF103481">
    <property type="entry name" value="Multidrug resistance efflux transporter EmrE"/>
    <property type="match status" value="1"/>
</dbReference>
<comment type="caution">
    <text evidence="11">The sequence shown here is derived from an EMBL/GenBank/DDBJ whole genome shotgun (WGS) entry which is preliminary data.</text>
</comment>
<name>A0A7J6RRJ6_PEROL</name>
<feature type="domain" description="Manganese/iron superoxide dismutase C-terminal" evidence="10">
    <location>
        <begin position="745"/>
        <end position="843"/>
    </location>
</feature>
<organism evidence="11 12">
    <name type="scientific">Perkinsus olseni</name>
    <name type="common">Perkinsus atlanticus</name>
    <dbReference type="NCBI Taxonomy" id="32597"/>
    <lineage>
        <taxon>Eukaryota</taxon>
        <taxon>Sar</taxon>
        <taxon>Alveolata</taxon>
        <taxon>Perkinsozoa</taxon>
        <taxon>Perkinsea</taxon>
        <taxon>Perkinsida</taxon>
        <taxon>Perkinsidae</taxon>
        <taxon>Perkinsus</taxon>
    </lineage>
</organism>
<evidence type="ECO:0000256" key="1">
    <source>
        <dbReference type="ARBA" id="ARBA00001962"/>
    </source>
</evidence>
<sequence length="851" mass="93991">MSNDNSSSHRIAKSSVIPLICFTTIWIISSVGQVVLVKYFQTILHPQLPWLLADLAGVGFVFVIPIYIGFCLKRVKFEQEKEENPSTLMDLFMAPYRTGRIKWHILGGLFTGCQLLCISFALKMLPGSTFTVVRTCELLITLVTSILLLGKVFNRYHYGAIGAMLVGGAIDSFATQHDDMVSKADVHVFAGVLITFFGVALASSSQAVLVEWLYQRNIMVKKRYDHLMEISLYTTFYTCVALMLGTFLFSGDETHYWFQAIKDAIQVAPFTTWVCLIGLTMSRAVAMTSKVGVTVHSDAMFNRSLTTVRRVCQITFMAVIFHEHLSALAVFGIFLSVAASSLYAFAGRYPLAEREEVFLLRRSNIVFSAKGPSFGGLRATGEAFLTTKRLVFVIGKDGSGSRPDFYSASVPFEAWKNPKFRQPVFGANFLEGVSEDPIPGAGECHFSYTFNSGGCGTFLPIFYRLHAVTTWSAANSGAPGDRVRPANSSFVRSILAGDLSAVGFQDPSDPSVIYVAQPPQPHGLELGSPAERSSASVDTIGIGQLSEVQLRILVQLLSLRSSAPMWSPSPRRVECSGRTGLERRRRTLPFSLLIAVTLLGALLYIASTLFVGMRSRVGMSVTMPDVIVSPRGVRAGSIPLPAQDAVASSSGLQVALPYDMNALEGVISGATVDFHYNKHHKGYVQKLIGATGLPESRIDLKSLVALGPARAGEAVFNSAGQIYNHNMYWLSMTAPRALGSRVPARLAELIRARWRNIETMREEFMDKATALFGSGWIWLVWDTRTKRLEIVATKDAHSPLSENSGQVPLFTCDVWEHAYYLDYQHDRAAYLRKWWEIINWEFAVSNLPKDI</sequence>
<dbReference type="Gene3D" id="3.55.40.20">
    <property type="entry name" value="Iron/manganese superoxide dismutase, C-terminal domain"/>
    <property type="match status" value="1"/>
</dbReference>
<feature type="transmembrane region" description="Helical" evidence="8">
    <location>
        <begin position="186"/>
        <end position="209"/>
    </location>
</feature>
<keyword evidence="5" id="KW-0479">Metal-binding</keyword>
<dbReference type="PRINTS" id="PR01703">
    <property type="entry name" value="MNSODISMTASE"/>
</dbReference>
<dbReference type="PANTHER" id="PTHR43595">
    <property type="entry name" value="37S RIBOSOMAL PROTEIN S26, MITOCHONDRIAL"/>
    <property type="match status" value="1"/>
</dbReference>
<dbReference type="SUPFAM" id="SSF54719">
    <property type="entry name" value="Fe,Mn superoxide dismutase (SOD), C-terminal domain"/>
    <property type="match status" value="1"/>
</dbReference>
<feature type="transmembrane region" description="Helical" evidence="8">
    <location>
        <begin position="103"/>
        <end position="122"/>
    </location>
</feature>
<keyword evidence="8" id="KW-1133">Transmembrane helix</keyword>
<evidence type="ECO:0000256" key="6">
    <source>
        <dbReference type="ARBA" id="ARBA00023002"/>
    </source>
</evidence>
<evidence type="ECO:0000259" key="9">
    <source>
        <dbReference type="Pfam" id="PF00081"/>
    </source>
</evidence>
<protein>
    <recommendedName>
        <fullName evidence="4">Superoxide dismutase [Fe]</fullName>
        <ecNumber evidence="3">1.15.1.1</ecNumber>
    </recommendedName>
</protein>